<evidence type="ECO:0000256" key="6">
    <source>
        <dbReference type="SAM" id="MobiDB-lite"/>
    </source>
</evidence>
<feature type="region of interest" description="Disordered" evidence="6">
    <location>
        <begin position="293"/>
        <end position="334"/>
    </location>
</feature>
<comment type="caution">
    <text evidence="8">The sequence shown here is derived from an EMBL/GenBank/DDBJ whole genome shotgun (WGS) entry which is preliminary data.</text>
</comment>
<evidence type="ECO:0000256" key="3">
    <source>
        <dbReference type="ARBA" id="ARBA00022692"/>
    </source>
</evidence>
<evidence type="ECO:0000313" key="8">
    <source>
        <dbReference type="EMBL" id="CAH9125248.1"/>
    </source>
</evidence>
<evidence type="ECO:0000256" key="7">
    <source>
        <dbReference type="SAM" id="Phobius"/>
    </source>
</evidence>
<feature type="compositionally biased region" description="Acidic residues" evidence="6">
    <location>
        <begin position="297"/>
        <end position="306"/>
    </location>
</feature>
<feature type="transmembrane region" description="Helical" evidence="7">
    <location>
        <begin position="88"/>
        <end position="111"/>
    </location>
</feature>
<evidence type="ECO:0000256" key="4">
    <source>
        <dbReference type="ARBA" id="ARBA00022989"/>
    </source>
</evidence>
<dbReference type="GO" id="GO:0016020">
    <property type="term" value="C:membrane"/>
    <property type="evidence" value="ECO:0007669"/>
    <property type="project" value="UniProtKB-SubCell"/>
</dbReference>
<dbReference type="Pfam" id="PF04819">
    <property type="entry name" value="DUF716"/>
    <property type="match status" value="1"/>
</dbReference>
<evidence type="ECO:0000256" key="5">
    <source>
        <dbReference type="ARBA" id="ARBA00023136"/>
    </source>
</evidence>
<protein>
    <submittedName>
        <fullName evidence="8">Uncharacterized protein</fullName>
    </submittedName>
</protein>
<keyword evidence="5 7" id="KW-0472">Membrane</keyword>
<name>A0AAV0EPV4_9ASTE</name>
<comment type="subcellular location">
    <subcellularLocation>
        <location evidence="1">Membrane</location>
        <topology evidence="1">Multi-pass membrane protein</topology>
    </subcellularLocation>
</comment>
<dbReference type="PANTHER" id="PTHR46285">
    <property type="entry name" value="PROTEINASE INHIBITOR I4, SERPIN (DUF716)-RELATED"/>
    <property type="match status" value="1"/>
</dbReference>
<evidence type="ECO:0000256" key="1">
    <source>
        <dbReference type="ARBA" id="ARBA00004141"/>
    </source>
</evidence>
<feature type="transmembrane region" description="Helical" evidence="7">
    <location>
        <begin position="123"/>
        <end position="141"/>
    </location>
</feature>
<keyword evidence="9" id="KW-1185">Reference proteome</keyword>
<comment type="similarity">
    <text evidence="2">Belongs to the TMEM45 family.</text>
</comment>
<keyword evidence="3 7" id="KW-0812">Transmembrane</keyword>
<dbReference type="Proteomes" id="UP001152523">
    <property type="component" value="Unassembled WGS sequence"/>
</dbReference>
<feature type="compositionally biased region" description="Basic and acidic residues" evidence="6">
    <location>
        <begin position="307"/>
        <end position="319"/>
    </location>
</feature>
<sequence length="334" mass="37042">MSLFAYTVGGGGFILIGAWESFVSSTETFRESPSPLAHPQSPHTGTESSSRFSSSVTFLAVSALSFLFIVNSIVSISDAISSKDSVGLAYQLGEIAISLLFLLYSVLGFVSCTRRRLQFPSQFLNLISLFAFMEEFLLFYLQRKDPSGVENRYYDLFLVPISICAFSTILELKNPKSNYTRLGRGIGLVLQGIWFLQMGFTFFTNMIAHGCSLHGKSRGNYTIKCNGHPEYHRGRAIATLQFNCHLALLVVLMSGAYSILCKKSGINKDSALRYRPLSAEVVQQLEMATSSSHFTLDSDDDEDEENSGFKKEEERKNIEMQKANQGTNGYSTSA</sequence>
<feature type="transmembrane region" description="Helical" evidence="7">
    <location>
        <begin position="240"/>
        <end position="260"/>
    </location>
</feature>
<dbReference type="InterPro" id="IPR006904">
    <property type="entry name" value="DUF716"/>
</dbReference>
<feature type="transmembrane region" description="Helical" evidence="7">
    <location>
        <begin position="56"/>
        <end position="76"/>
    </location>
</feature>
<organism evidence="8 9">
    <name type="scientific">Cuscuta epithymum</name>
    <dbReference type="NCBI Taxonomy" id="186058"/>
    <lineage>
        <taxon>Eukaryota</taxon>
        <taxon>Viridiplantae</taxon>
        <taxon>Streptophyta</taxon>
        <taxon>Embryophyta</taxon>
        <taxon>Tracheophyta</taxon>
        <taxon>Spermatophyta</taxon>
        <taxon>Magnoliopsida</taxon>
        <taxon>eudicotyledons</taxon>
        <taxon>Gunneridae</taxon>
        <taxon>Pentapetalae</taxon>
        <taxon>asterids</taxon>
        <taxon>lamiids</taxon>
        <taxon>Solanales</taxon>
        <taxon>Convolvulaceae</taxon>
        <taxon>Cuscuteae</taxon>
        <taxon>Cuscuta</taxon>
        <taxon>Cuscuta subgen. Cuscuta</taxon>
    </lineage>
</organism>
<evidence type="ECO:0000313" key="9">
    <source>
        <dbReference type="Proteomes" id="UP001152523"/>
    </source>
</evidence>
<feature type="region of interest" description="Disordered" evidence="6">
    <location>
        <begin position="30"/>
        <end position="49"/>
    </location>
</feature>
<feature type="compositionally biased region" description="Polar residues" evidence="6">
    <location>
        <begin position="322"/>
        <end position="334"/>
    </location>
</feature>
<keyword evidence="4 7" id="KW-1133">Transmembrane helix</keyword>
<dbReference type="PANTHER" id="PTHR46285:SF7">
    <property type="entry name" value="OS06G0238900 PROTEIN"/>
    <property type="match status" value="1"/>
</dbReference>
<gene>
    <name evidence="8" type="ORF">CEPIT_LOCUS26612</name>
</gene>
<feature type="transmembrane region" description="Helical" evidence="7">
    <location>
        <begin position="182"/>
        <end position="203"/>
    </location>
</feature>
<accession>A0AAV0EPV4</accession>
<proteinExistence type="inferred from homology"/>
<dbReference type="EMBL" id="CAMAPF010000935">
    <property type="protein sequence ID" value="CAH9125248.1"/>
    <property type="molecule type" value="Genomic_DNA"/>
</dbReference>
<dbReference type="AlphaFoldDB" id="A0AAV0EPV4"/>
<reference evidence="8" key="1">
    <citation type="submission" date="2022-07" db="EMBL/GenBank/DDBJ databases">
        <authorList>
            <person name="Macas J."/>
            <person name="Novak P."/>
            <person name="Neumann P."/>
        </authorList>
    </citation>
    <scope>NUCLEOTIDE SEQUENCE</scope>
</reference>
<evidence type="ECO:0000256" key="2">
    <source>
        <dbReference type="ARBA" id="ARBA00006948"/>
    </source>
</evidence>
<feature type="transmembrane region" description="Helical" evidence="7">
    <location>
        <begin position="153"/>
        <end position="170"/>
    </location>
</feature>